<dbReference type="PROSITE" id="PS50941">
    <property type="entry name" value="CHIT_BIND_I_2"/>
    <property type="match status" value="1"/>
</dbReference>
<dbReference type="CDD" id="cd11618">
    <property type="entry name" value="ChtBD1_1"/>
    <property type="match status" value="1"/>
</dbReference>
<dbReference type="EMBL" id="QJNU01000151">
    <property type="protein sequence ID" value="RYP05876.1"/>
    <property type="molecule type" value="Genomic_DNA"/>
</dbReference>
<dbReference type="PROSITE" id="PS51910">
    <property type="entry name" value="GH18_2"/>
    <property type="match status" value="1"/>
</dbReference>
<evidence type="ECO:0000256" key="6">
    <source>
        <dbReference type="ARBA" id="ARBA00022669"/>
    </source>
</evidence>
<dbReference type="InterPro" id="IPR029070">
    <property type="entry name" value="Chitinase_insertion_sf"/>
</dbReference>
<feature type="transmembrane region" description="Helical" evidence="15">
    <location>
        <begin position="751"/>
        <end position="776"/>
    </location>
</feature>
<comment type="caution">
    <text evidence="12">Lacks conserved residue(s) required for the propagation of feature annotation.</text>
</comment>
<keyword evidence="8" id="KW-0146">Chitin degradation</keyword>
<keyword evidence="16" id="KW-0732">Signal</keyword>
<keyword evidence="10 13" id="KW-0326">Glycosidase</keyword>
<evidence type="ECO:0000313" key="20">
    <source>
        <dbReference type="Proteomes" id="UP000293360"/>
    </source>
</evidence>
<feature type="disulfide bond" evidence="12">
    <location>
        <begin position="169"/>
        <end position="183"/>
    </location>
</feature>
<feature type="chain" id="PRO_5020554787" description="chitinase" evidence="16">
    <location>
        <begin position="20"/>
        <end position="1244"/>
    </location>
</feature>
<evidence type="ECO:0000256" key="7">
    <source>
        <dbReference type="ARBA" id="ARBA00022801"/>
    </source>
</evidence>
<dbReference type="PANTHER" id="PTHR11177:SF333">
    <property type="entry name" value="CHITINASE"/>
    <property type="match status" value="1"/>
</dbReference>
<reference evidence="19 20" key="1">
    <citation type="submission" date="2018-06" db="EMBL/GenBank/DDBJ databases">
        <title>Complete Genomes of Monosporascus.</title>
        <authorList>
            <person name="Robinson A.J."/>
            <person name="Natvig D.O."/>
        </authorList>
    </citation>
    <scope>NUCLEOTIDE SEQUENCE [LARGE SCALE GENOMIC DNA]</scope>
    <source>
        <strain evidence="19 20">CBS 110550</strain>
    </source>
</reference>
<evidence type="ECO:0000256" key="16">
    <source>
        <dbReference type="SAM" id="SignalP"/>
    </source>
</evidence>
<dbReference type="SUPFAM" id="SSF57016">
    <property type="entry name" value="Plant lectins/antimicrobial peptides"/>
    <property type="match status" value="1"/>
</dbReference>
<dbReference type="SUPFAM" id="SSF51445">
    <property type="entry name" value="(Trans)glycosidases"/>
    <property type="match status" value="1"/>
</dbReference>
<dbReference type="OrthoDB" id="73875at2759"/>
<dbReference type="GO" id="GO:0008061">
    <property type="term" value="F:chitin binding"/>
    <property type="evidence" value="ECO:0007669"/>
    <property type="project" value="UniProtKB-UniRule"/>
</dbReference>
<keyword evidence="12" id="KW-1015">Disulfide bond</keyword>
<keyword evidence="5" id="KW-0964">Secreted</keyword>
<evidence type="ECO:0000259" key="18">
    <source>
        <dbReference type="PROSITE" id="PS51910"/>
    </source>
</evidence>
<evidence type="ECO:0000256" key="10">
    <source>
        <dbReference type="ARBA" id="ARBA00023295"/>
    </source>
</evidence>
<evidence type="ECO:0000256" key="3">
    <source>
        <dbReference type="ARBA" id="ARBA00008682"/>
    </source>
</evidence>
<dbReference type="PANTHER" id="PTHR11177">
    <property type="entry name" value="CHITINASE"/>
    <property type="match status" value="1"/>
</dbReference>
<feature type="disulfide bond" evidence="12">
    <location>
        <begin position="164"/>
        <end position="176"/>
    </location>
</feature>
<evidence type="ECO:0000313" key="19">
    <source>
        <dbReference type="EMBL" id="RYP05876.1"/>
    </source>
</evidence>
<dbReference type="InterPro" id="IPR001223">
    <property type="entry name" value="Glyco_hydro18_cat"/>
</dbReference>
<dbReference type="InterPro" id="IPR050314">
    <property type="entry name" value="Glycosyl_Hydrlase_18"/>
</dbReference>
<keyword evidence="9" id="KW-0119">Carbohydrate metabolism</keyword>
<dbReference type="SMART" id="SM00636">
    <property type="entry name" value="Glyco_18"/>
    <property type="match status" value="1"/>
</dbReference>
<dbReference type="InterPro" id="IPR017853">
    <property type="entry name" value="GH"/>
</dbReference>
<organism evidence="19 20">
    <name type="scientific">Monosporascus ibericus</name>
    <dbReference type="NCBI Taxonomy" id="155417"/>
    <lineage>
        <taxon>Eukaryota</taxon>
        <taxon>Fungi</taxon>
        <taxon>Dikarya</taxon>
        <taxon>Ascomycota</taxon>
        <taxon>Pezizomycotina</taxon>
        <taxon>Sordariomycetes</taxon>
        <taxon>Xylariomycetidae</taxon>
        <taxon>Xylariales</taxon>
        <taxon>Xylariales incertae sedis</taxon>
        <taxon>Monosporascus</taxon>
    </lineage>
</organism>
<dbReference type="PROSITE" id="PS01095">
    <property type="entry name" value="GH18_1"/>
    <property type="match status" value="1"/>
</dbReference>
<dbReference type="Proteomes" id="UP000293360">
    <property type="component" value="Unassembled WGS sequence"/>
</dbReference>
<feature type="domain" description="Chitin-binding type-1" evidence="17">
    <location>
        <begin position="150"/>
        <end position="196"/>
    </location>
</feature>
<dbReference type="GO" id="GO:0008843">
    <property type="term" value="F:endochitinase activity"/>
    <property type="evidence" value="ECO:0007669"/>
    <property type="project" value="UniProtKB-EC"/>
</dbReference>
<dbReference type="Gene3D" id="3.30.60.10">
    <property type="entry name" value="Endochitinase-like"/>
    <property type="match status" value="1"/>
</dbReference>
<evidence type="ECO:0000256" key="1">
    <source>
        <dbReference type="ARBA" id="ARBA00000822"/>
    </source>
</evidence>
<dbReference type="InterPro" id="IPR001579">
    <property type="entry name" value="Glyco_hydro_18_chit_AS"/>
</dbReference>
<keyword evidence="20" id="KW-1185">Reference proteome</keyword>
<comment type="similarity">
    <text evidence="3">Belongs to the glycosyl hydrolase 18 family. Chitinase class V subfamily.</text>
</comment>
<evidence type="ECO:0000256" key="15">
    <source>
        <dbReference type="SAM" id="Phobius"/>
    </source>
</evidence>
<feature type="region of interest" description="Disordered" evidence="14">
    <location>
        <begin position="21"/>
        <end position="55"/>
    </location>
</feature>
<feature type="compositionally biased region" description="Polar residues" evidence="14">
    <location>
        <begin position="27"/>
        <end position="39"/>
    </location>
</feature>
<keyword evidence="15" id="KW-0812">Transmembrane</keyword>
<accession>A0A4Q4TG91</accession>
<dbReference type="AlphaFoldDB" id="A0A4Q4TG91"/>
<dbReference type="Gene3D" id="3.20.20.80">
    <property type="entry name" value="Glycosidases"/>
    <property type="match status" value="1"/>
</dbReference>
<dbReference type="GO" id="GO:0005576">
    <property type="term" value="C:extracellular region"/>
    <property type="evidence" value="ECO:0007669"/>
    <property type="project" value="UniProtKB-SubCell"/>
</dbReference>
<evidence type="ECO:0000256" key="13">
    <source>
        <dbReference type="RuleBase" id="RU000489"/>
    </source>
</evidence>
<dbReference type="InterPro" id="IPR036861">
    <property type="entry name" value="Endochitinase-like_sf"/>
</dbReference>
<keyword evidence="6 12" id="KW-0147">Chitin-binding</keyword>
<evidence type="ECO:0000259" key="17">
    <source>
        <dbReference type="PROSITE" id="PS50941"/>
    </source>
</evidence>
<feature type="transmembrane region" description="Helical" evidence="15">
    <location>
        <begin position="783"/>
        <end position="806"/>
    </location>
</feature>
<keyword evidence="15" id="KW-1133">Transmembrane helix</keyword>
<name>A0A4Q4TG91_9PEZI</name>
<feature type="signal peptide" evidence="16">
    <location>
        <begin position="1"/>
        <end position="19"/>
    </location>
</feature>
<evidence type="ECO:0000256" key="8">
    <source>
        <dbReference type="ARBA" id="ARBA00023024"/>
    </source>
</evidence>
<evidence type="ECO:0000256" key="2">
    <source>
        <dbReference type="ARBA" id="ARBA00004613"/>
    </source>
</evidence>
<dbReference type="STRING" id="155417.A0A4Q4TG91"/>
<evidence type="ECO:0000256" key="14">
    <source>
        <dbReference type="SAM" id="MobiDB-lite"/>
    </source>
</evidence>
<evidence type="ECO:0000256" key="5">
    <source>
        <dbReference type="ARBA" id="ARBA00022525"/>
    </source>
</evidence>
<dbReference type="InterPro" id="IPR018371">
    <property type="entry name" value="Chitin-binding_1_CS"/>
</dbReference>
<evidence type="ECO:0000256" key="9">
    <source>
        <dbReference type="ARBA" id="ARBA00023277"/>
    </source>
</evidence>
<evidence type="ECO:0000256" key="12">
    <source>
        <dbReference type="PROSITE-ProRule" id="PRU00261"/>
    </source>
</evidence>
<sequence length="1244" mass="133141">MQVLLLFTLFFLLARHGYSQAPGQGGNISQPSRPGNSSALPAASNRPAPLPRNSSSTVKALYQAYSDKTPKFRNQPLIRFLSNNPDARLDRMSPNSLSLLEKRQSDDLPEGVCAPGQPCRNGACCSNTGVCSYAPSSCAPDVCISNCDAKAPCGQYADPASASCPLNVCCSQHGFCGSTSEFCGNGCQEGFGSCGPAPSPSCPSSGGGAVGDRRIGYYASWSTMKSCDAVPPEDLDVSGLTHVIFSFAFFDPSTFQITPMDANAGPLLSRFTALKRRKPGLETWIAIGGWSFNDPGNVPDTRRAFSNMASSAANRRAFIRGLLNFMQTYGFDGVDLDWEYPGAEDRGGVAVDFANYPIFLSELRAALGTRGISVAIPSSFWYLQNFDLPAMARSINWFNVMSYDIHGVWDSSNRFTGPFIRPHTNLTDIENNLELMWRAGVNPAQVTLGLGWYGRSFTLADPSCNMPNGVCRFTAGANPGQCSNNAGTLTNSEIKRILASGTATESYDEKAGVKWMHWNNDQWVSYDDGVTMQQKMDLASRRCLGGVMIWSIDQDNTGASMDDMLGIGDANGVPGSLKQGYKDKAAEATRRKAVADSCYWSLCGGQCTDGYFDVTESRGSPSAVQRNTLCAPGEVQTLCCAPGTTIGTCRWEGFRGVGFPCSPACSDSNATLVARNTNSYHTNQDGQVRDLTCIGGYQAFCCSGFEPSPITNTGNLNLIGQGELGGSSTENSLMVRDEHGMVLHKRAKGSLGWTTVALCATIGAIGAIETLGLALLAGGICAAVAGAVAAIGFIASLIGDFIGWIFGGGVRGPNRGTPTTIGTRSAYGQWPLLDFGNGGGGGGGGGTCDCAVTYTCFYNMGWDEVCDNQRWAVDKVLGGQTVFQPDGGRPGGRNYFSWARNQRHEGFRTRAQERNANNVPRCQLDEFPMGDLEESGGNQPQACRLVNGPANAAQGRDYSAWKRAQWRPCSAYRRNVCNIRDRGPPATWKFGRLNGNRGSGSGKRFLNAYGFDSQTQNSLCFATFTWAPFLGNRPQGTSTVTDHGFRVLDDDPMYGRAYGWERQSWKDDPRPFAAPNRPTDYQPGSFQKRQQHPLTAAGNSTEADHQEAVCHVDQAARQQDSGDPDLDGLQFVDMDGNPIDGRSCDIIYDDNGPESRTRIVIDEDGGVVDMYVEDADADMWGGGGGGGGGVDSGAHESPVTVVTSATTVQASARPGSGEASLTIPASTTWTRKRVKTVVTFAPAV</sequence>
<keyword evidence="7 13" id="KW-0378">Hydrolase</keyword>
<keyword evidence="11" id="KW-0624">Polysaccharide degradation</keyword>
<dbReference type="PROSITE" id="PS00026">
    <property type="entry name" value="CHIT_BIND_I_1"/>
    <property type="match status" value="1"/>
</dbReference>
<comment type="catalytic activity">
    <reaction evidence="1">
        <text>Random endo-hydrolysis of N-acetyl-beta-D-glucosaminide (1-&gt;4)-beta-linkages in chitin and chitodextrins.</text>
        <dbReference type="EC" id="3.2.1.14"/>
    </reaction>
</comment>
<dbReference type="InterPro" id="IPR001002">
    <property type="entry name" value="Chitin-bd_1"/>
</dbReference>
<feature type="domain" description="GH18" evidence="18">
    <location>
        <begin position="212"/>
        <end position="568"/>
    </location>
</feature>
<feature type="region of interest" description="Disordered" evidence="14">
    <location>
        <begin position="1065"/>
        <end position="1102"/>
    </location>
</feature>
<keyword evidence="15" id="KW-0472">Membrane</keyword>
<dbReference type="Pfam" id="PF00187">
    <property type="entry name" value="Chitin_bind_1"/>
    <property type="match status" value="1"/>
</dbReference>
<evidence type="ECO:0000256" key="11">
    <source>
        <dbReference type="ARBA" id="ARBA00023326"/>
    </source>
</evidence>
<gene>
    <name evidence="19" type="ORF">DL764_003519</name>
</gene>
<dbReference type="SMART" id="SM00270">
    <property type="entry name" value="ChtBD1"/>
    <property type="match status" value="1"/>
</dbReference>
<dbReference type="GO" id="GO:0000272">
    <property type="term" value="P:polysaccharide catabolic process"/>
    <property type="evidence" value="ECO:0007669"/>
    <property type="project" value="UniProtKB-KW"/>
</dbReference>
<dbReference type="EC" id="3.2.1.14" evidence="4"/>
<dbReference type="SUPFAM" id="SSF54556">
    <property type="entry name" value="Chitinase insertion domain"/>
    <property type="match status" value="1"/>
</dbReference>
<dbReference type="Pfam" id="PF00704">
    <property type="entry name" value="Glyco_hydro_18"/>
    <property type="match status" value="1"/>
</dbReference>
<dbReference type="InterPro" id="IPR011583">
    <property type="entry name" value="Chitinase_II/V-like_cat"/>
</dbReference>
<comment type="caution">
    <text evidence="19">The sequence shown here is derived from an EMBL/GenBank/DDBJ whole genome shotgun (WGS) entry which is preliminary data.</text>
</comment>
<evidence type="ECO:0000256" key="4">
    <source>
        <dbReference type="ARBA" id="ARBA00012729"/>
    </source>
</evidence>
<protein>
    <recommendedName>
        <fullName evidence="4">chitinase</fullName>
        <ecNumber evidence="4">3.2.1.14</ecNumber>
    </recommendedName>
</protein>
<dbReference type="GO" id="GO:0006032">
    <property type="term" value="P:chitin catabolic process"/>
    <property type="evidence" value="ECO:0007669"/>
    <property type="project" value="UniProtKB-KW"/>
</dbReference>
<proteinExistence type="inferred from homology"/>
<comment type="subcellular location">
    <subcellularLocation>
        <location evidence="2">Secreted</location>
    </subcellularLocation>
</comment>
<dbReference type="Gene3D" id="3.10.50.10">
    <property type="match status" value="1"/>
</dbReference>